<feature type="region of interest" description="Disordered" evidence="1">
    <location>
        <begin position="62"/>
        <end position="82"/>
    </location>
</feature>
<evidence type="ECO:0000256" key="1">
    <source>
        <dbReference type="SAM" id="MobiDB-lite"/>
    </source>
</evidence>
<organism evidence="3">
    <name type="scientific">Synechococcus sp. SB0676_bin_10</name>
    <dbReference type="NCBI Taxonomy" id="2604869"/>
    <lineage>
        <taxon>Bacteria</taxon>
        <taxon>Bacillati</taxon>
        <taxon>Cyanobacteriota</taxon>
        <taxon>Cyanophyceae</taxon>
        <taxon>Synechococcales</taxon>
        <taxon>Synechococcaceae</taxon>
        <taxon>Synechococcus</taxon>
    </lineage>
</organism>
<feature type="transmembrane region" description="Helical" evidence="2">
    <location>
        <begin position="23"/>
        <end position="43"/>
    </location>
</feature>
<dbReference type="AlphaFoldDB" id="A0A6B1F679"/>
<evidence type="ECO:0000256" key="2">
    <source>
        <dbReference type="SAM" id="Phobius"/>
    </source>
</evidence>
<dbReference type="EMBL" id="VYDO01000145">
    <property type="protein sequence ID" value="MYG38259.1"/>
    <property type="molecule type" value="Genomic_DNA"/>
</dbReference>
<accession>A0A6B1F679</accession>
<sequence length="104" mass="11281">MAVTPASTVGGSGHAMMTGGSHAMLAVVVIAMVLITISAFSAGDKARLQIRKLRETMDSGIVLSPAQAGETPTTHRPQDSGYPRHLLQRDWTIFWRRSRPLTRP</sequence>
<keyword evidence="2" id="KW-1133">Transmembrane helix</keyword>
<keyword evidence="2" id="KW-0472">Membrane</keyword>
<proteinExistence type="predicted"/>
<name>A0A6B1F679_9SYNE</name>
<gene>
    <name evidence="3" type="ORF">F4162_04540</name>
</gene>
<comment type="caution">
    <text evidence="3">The sequence shown here is derived from an EMBL/GenBank/DDBJ whole genome shotgun (WGS) entry which is preliminary data.</text>
</comment>
<reference evidence="3" key="1">
    <citation type="submission" date="2019-09" db="EMBL/GenBank/DDBJ databases">
        <title>Characterisation of the sponge microbiome using genome-centric metagenomics.</title>
        <authorList>
            <person name="Engelberts J.P."/>
            <person name="Robbins S.J."/>
            <person name="De Goeij J.M."/>
            <person name="Aranda M."/>
            <person name="Bell S.C."/>
            <person name="Webster N.S."/>
        </authorList>
    </citation>
    <scope>NUCLEOTIDE SEQUENCE</scope>
    <source>
        <strain evidence="3">SB0676_bin_10</strain>
    </source>
</reference>
<protein>
    <submittedName>
        <fullName evidence="3">Uncharacterized protein</fullName>
    </submittedName>
</protein>
<keyword evidence="2" id="KW-0812">Transmembrane</keyword>
<evidence type="ECO:0000313" key="3">
    <source>
        <dbReference type="EMBL" id="MYG38259.1"/>
    </source>
</evidence>